<evidence type="ECO:0000313" key="2">
    <source>
        <dbReference type="EMBL" id="RFU34571.1"/>
    </source>
</evidence>
<reference evidence="2 3" key="1">
    <citation type="submission" date="2018-05" db="EMBL/GenBank/DDBJ databases">
        <title>Draft genome sequence of Scytalidium lignicola DSM 105466, a ubiquitous saprotrophic fungus.</title>
        <authorList>
            <person name="Buettner E."/>
            <person name="Gebauer A.M."/>
            <person name="Hofrichter M."/>
            <person name="Liers C."/>
            <person name="Kellner H."/>
        </authorList>
    </citation>
    <scope>NUCLEOTIDE SEQUENCE [LARGE SCALE GENOMIC DNA]</scope>
    <source>
        <strain evidence="2 3">DSM 105466</strain>
    </source>
</reference>
<feature type="non-terminal residue" evidence="2">
    <location>
        <position position="465"/>
    </location>
</feature>
<protein>
    <recommendedName>
        <fullName evidence="4">RNA recognition motif-containing protein</fullName>
    </recommendedName>
</protein>
<organism evidence="2 3">
    <name type="scientific">Scytalidium lignicola</name>
    <name type="common">Hyphomycete</name>
    <dbReference type="NCBI Taxonomy" id="5539"/>
    <lineage>
        <taxon>Eukaryota</taxon>
        <taxon>Fungi</taxon>
        <taxon>Dikarya</taxon>
        <taxon>Ascomycota</taxon>
        <taxon>Pezizomycotina</taxon>
        <taxon>Leotiomycetes</taxon>
        <taxon>Leotiomycetes incertae sedis</taxon>
        <taxon>Scytalidium</taxon>
    </lineage>
</organism>
<dbReference type="AlphaFoldDB" id="A0A3E2HNE6"/>
<feature type="region of interest" description="Disordered" evidence="1">
    <location>
        <begin position="205"/>
        <end position="235"/>
    </location>
</feature>
<evidence type="ECO:0008006" key="4">
    <source>
        <dbReference type="Google" id="ProtNLM"/>
    </source>
</evidence>
<feature type="region of interest" description="Disordered" evidence="1">
    <location>
        <begin position="254"/>
        <end position="401"/>
    </location>
</feature>
<feature type="compositionally biased region" description="Pro residues" evidence="1">
    <location>
        <begin position="313"/>
        <end position="328"/>
    </location>
</feature>
<feature type="region of interest" description="Disordered" evidence="1">
    <location>
        <begin position="423"/>
        <end position="444"/>
    </location>
</feature>
<feature type="non-terminal residue" evidence="2">
    <location>
        <position position="1"/>
    </location>
</feature>
<dbReference type="OrthoDB" id="5408296at2759"/>
<evidence type="ECO:0000256" key="1">
    <source>
        <dbReference type="SAM" id="MobiDB-lite"/>
    </source>
</evidence>
<feature type="compositionally biased region" description="Polar residues" evidence="1">
    <location>
        <begin position="209"/>
        <end position="222"/>
    </location>
</feature>
<name>A0A3E2HNE6_SCYLI</name>
<gene>
    <name evidence="2" type="ORF">B7463_g1767</name>
</gene>
<proteinExistence type="predicted"/>
<feature type="compositionally biased region" description="Basic and acidic residues" evidence="1">
    <location>
        <begin position="257"/>
        <end position="267"/>
    </location>
</feature>
<evidence type="ECO:0000313" key="3">
    <source>
        <dbReference type="Proteomes" id="UP000258309"/>
    </source>
</evidence>
<dbReference type="EMBL" id="NCSJ02000019">
    <property type="protein sequence ID" value="RFU34571.1"/>
    <property type="molecule type" value="Genomic_DNA"/>
</dbReference>
<dbReference type="OMA" id="LFADVHY"/>
<accession>A0A3E2HNE6</accession>
<dbReference type="STRING" id="5539.A0A3E2HNE6"/>
<dbReference type="Proteomes" id="UP000258309">
    <property type="component" value="Unassembled WGS sequence"/>
</dbReference>
<sequence length="465" mass="50493">MQACRPLTIDDYWEAHYLMAIVTDMAARPGEELVATLFSDLHYYYSPPTAKPPHHRFDKGSYLYLFENASQRRVRLEVANKPGTPDQDAFNGYLDTTSVLYSYTHSTLVTLTVNGVQQQSSPTDTQEWHLPTYDPKNEQKYLYKLHTVDIYFWTKEDALQFVNVVRRVLPAYQVTVKDEPAPTSSHPADISPVVQRLENVAISDPSYHNGHSWNSASTSSTLPGPPGPPPVATVAKSQDGANFVPLAYNPAAPAAPEEIKHREKTPPPEDGAANPLMTAAASDHGHPYGAGFQSPMFPGPPQGHPPVQQSYFPGPPQSATPQSMPPPSAGLQSPFSQSFSPPPQTSFAPPPTAPSNVSATQYANYPGSPGISSPMTSPGIYSPGLPGIPPPPPGGYSNYSYTNQAPSAPLMNDYTVHQQLYRPTEGEASVKHKPAKAPRGKLEEKAGQVERGVTGLLKKLEKKYG</sequence>
<keyword evidence="3" id="KW-1185">Reference proteome</keyword>
<comment type="caution">
    <text evidence="2">The sequence shown here is derived from an EMBL/GenBank/DDBJ whole genome shotgun (WGS) entry which is preliminary data.</text>
</comment>
<feature type="compositionally biased region" description="Pro residues" evidence="1">
    <location>
        <begin position="340"/>
        <end position="353"/>
    </location>
</feature>